<comment type="catalytic activity">
    <reaction evidence="6">
        <text>Fe-coproporphyrin III + 2 H(+) = coproporphyrin III + Fe(2+)</text>
        <dbReference type="Rhea" id="RHEA:49572"/>
        <dbReference type="ChEBI" id="CHEBI:15378"/>
        <dbReference type="ChEBI" id="CHEBI:29033"/>
        <dbReference type="ChEBI" id="CHEBI:68438"/>
        <dbReference type="ChEBI" id="CHEBI:131725"/>
        <dbReference type="EC" id="4.99.1.9"/>
    </reaction>
    <physiologicalReaction direction="right-to-left" evidence="6">
        <dbReference type="Rhea" id="RHEA:49574"/>
    </physiologicalReaction>
</comment>
<dbReference type="EC" id="4.98.1.1" evidence="7"/>
<evidence type="ECO:0000313" key="9">
    <source>
        <dbReference type="EMBL" id="PZR13575.1"/>
    </source>
</evidence>
<dbReference type="GO" id="GO:0004325">
    <property type="term" value="F:ferrochelatase activity"/>
    <property type="evidence" value="ECO:0007669"/>
    <property type="project" value="UniProtKB-UniRule"/>
</dbReference>
<evidence type="ECO:0000256" key="4">
    <source>
        <dbReference type="ARBA" id="ARBA00023239"/>
    </source>
</evidence>
<evidence type="ECO:0000256" key="3">
    <source>
        <dbReference type="ARBA" id="ARBA00023133"/>
    </source>
</evidence>
<dbReference type="Pfam" id="PF00762">
    <property type="entry name" value="Ferrochelatase"/>
    <property type="match status" value="1"/>
</dbReference>
<dbReference type="NCBIfam" id="TIGR00109">
    <property type="entry name" value="hemH"/>
    <property type="match status" value="1"/>
</dbReference>
<comment type="function">
    <text evidence="7">Catalyzes the ferrous insertion into protoporphyrin IX.</text>
</comment>
<comment type="similarity">
    <text evidence="1 7 8">Belongs to the ferrochelatase family.</text>
</comment>
<evidence type="ECO:0000256" key="2">
    <source>
        <dbReference type="ARBA" id="ARBA00023004"/>
    </source>
</evidence>
<dbReference type="SUPFAM" id="SSF53800">
    <property type="entry name" value="Chelatase"/>
    <property type="match status" value="1"/>
</dbReference>
<feature type="binding site" evidence="7">
    <location>
        <position position="188"/>
    </location>
    <ligand>
        <name>Fe(2+)</name>
        <dbReference type="ChEBI" id="CHEBI:29033"/>
    </ligand>
</feature>
<feature type="binding site" evidence="7">
    <location>
        <position position="287"/>
    </location>
    <ligand>
        <name>Fe(2+)</name>
        <dbReference type="ChEBI" id="CHEBI:29033"/>
    </ligand>
</feature>
<dbReference type="InterPro" id="IPR033659">
    <property type="entry name" value="Ferrochelatase_N"/>
</dbReference>
<keyword evidence="2 7" id="KW-0408">Iron</keyword>
<protein>
    <recommendedName>
        <fullName evidence="7">Ferrochelatase</fullName>
        <ecNumber evidence="7">4.98.1.1</ecNumber>
    </recommendedName>
    <alternativeName>
        <fullName evidence="7">Heme synthase</fullName>
    </alternativeName>
    <alternativeName>
        <fullName evidence="7">Protoheme ferro-lyase</fullName>
    </alternativeName>
</protein>
<comment type="pathway">
    <text evidence="7">Porphyrin-containing compound metabolism; protoheme biosynthesis; protoheme from protoporphyrin-IX: step 1/1.</text>
</comment>
<keyword evidence="5 7" id="KW-0627">Porphyrin biosynthesis</keyword>
<dbReference type="InterPro" id="IPR001015">
    <property type="entry name" value="Ferrochelatase"/>
</dbReference>
<dbReference type="AlphaFoldDB" id="A0A2W5TQB5"/>
<comment type="catalytic activity">
    <reaction evidence="7">
        <text>heme b + 2 H(+) = protoporphyrin IX + Fe(2+)</text>
        <dbReference type="Rhea" id="RHEA:22584"/>
        <dbReference type="ChEBI" id="CHEBI:15378"/>
        <dbReference type="ChEBI" id="CHEBI:29033"/>
        <dbReference type="ChEBI" id="CHEBI:57306"/>
        <dbReference type="ChEBI" id="CHEBI:60344"/>
        <dbReference type="EC" id="4.98.1.1"/>
    </reaction>
</comment>
<dbReference type="PANTHER" id="PTHR11108:SF1">
    <property type="entry name" value="FERROCHELATASE, MITOCHONDRIAL"/>
    <property type="match status" value="1"/>
</dbReference>
<comment type="caution">
    <text evidence="9">The sequence shown here is derived from an EMBL/GenBank/DDBJ whole genome shotgun (WGS) entry which is preliminary data.</text>
</comment>
<dbReference type="CDD" id="cd03411">
    <property type="entry name" value="Ferrochelatase_N"/>
    <property type="match status" value="1"/>
</dbReference>
<name>A0A2W5TQB5_9BACT</name>
<dbReference type="GO" id="GO:0046872">
    <property type="term" value="F:metal ion binding"/>
    <property type="evidence" value="ECO:0007669"/>
    <property type="project" value="UniProtKB-KW"/>
</dbReference>
<evidence type="ECO:0000256" key="5">
    <source>
        <dbReference type="ARBA" id="ARBA00023244"/>
    </source>
</evidence>
<evidence type="ECO:0000256" key="6">
    <source>
        <dbReference type="ARBA" id="ARBA00024536"/>
    </source>
</evidence>
<keyword evidence="3 7" id="KW-0350">Heme biosynthesis</keyword>
<gene>
    <name evidence="7" type="primary">hemH</name>
    <name evidence="9" type="ORF">DI536_12565</name>
</gene>
<reference evidence="9 10" key="1">
    <citation type="submission" date="2017-08" db="EMBL/GenBank/DDBJ databases">
        <title>Infants hospitalized years apart are colonized by the same room-sourced microbial strains.</title>
        <authorList>
            <person name="Brooks B."/>
            <person name="Olm M.R."/>
            <person name="Firek B.A."/>
            <person name="Baker R."/>
            <person name="Thomas B.C."/>
            <person name="Morowitz M.J."/>
            <person name="Banfield J.F."/>
        </authorList>
    </citation>
    <scope>NUCLEOTIDE SEQUENCE [LARGE SCALE GENOMIC DNA]</scope>
    <source>
        <strain evidence="9">S2_003_000_R2_14</strain>
    </source>
</reference>
<dbReference type="EMBL" id="QFQP01000009">
    <property type="protein sequence ID" value="PZR13575.1"/>
    <property type="molecule type" value="Genomic_DNA"/>
</dbReference>
<evidence type="ECO:0000256" key="8">
    <source>
        <dbReference type="RuleBase" id="RU004185"/>
    </source>
</evidence>
<keyword evidence="4 7" id="KW-0456">Lyase</keyword>
<dbReference type="GO" id="GO:0005737">
    <property type="term" value="C:cytoplasm"/>
    <property type="evidence" value="ECO:0007669"/>
    <property type="project" value="UniProtKB-SubCell"/>
</dbReference>
<evidence type="ECO:0000256" key="7">
    <source>
        <dbReference type="HAMAP-Rule" id="MF_00323"/>
    </source>
</evidence>
<dbReference type="GO" id="GO:0006783">
    <property type="term" value="P:heme biosynthetic process"/>
    <property type="evidence" value="ECO:0007669"/>
    <property type="project" value="UniProtKB-UniRule"/>
</dbReference>
<dbReference type="Gene3D" id="3.40.50.1400">
    <property type="match status" value="2"/>
</dbReference>
<dbReference type="HAMAP" id="MF_00323">
    <property type="entry name" value="Ferrochelatase"/>
    <property type="match status" value="1"/>
</dbReference>
<evidence type="ECO:0000256" key="1">
    <source>
        <dbReference type="ARBA" id="ARBA00007718"/>
    </source>
</evidence>
<dbReference type="PANTHER" id="PTHR11108">
    <property type="entry name" value="FERROCHELATASE"/>
    <property type="match status" value="1"/>
</dbReference>
<keyword evidence="7" id="KW-0963">Cytoplasm</keyword>
<accession>A0A2W5TQB5</accession>
<sequence>MSTTRRGVLLVNVGTPDDPSVPSVRRYLAEFLGDPRVVDLPTPARWLLLNAVILPFRPKKSAHAYQQIWTAQGSPLLLNSRAQVDALQALLPDVVVRLGMRYGNPSLASALREFNDLGVTDVTVVPMYPQYARASTLTSLEKWKSLGASDDKVVPPFHALPGFIEASAASIRDTVARIDAQYVLFSYHGLPVHQHHGLSTPGCAKQDSECPALGAENAQCYRAQCFTTTRALVAAAGVTRFSTAFQSRLKGRKWIRPFTDEVLVKLAQDGVKRLAVACPSFVADCLETLEEIGMRADAAFREAGGEKLALVPAVNAHPIFMLSLADEVRRHVQR</sequence>
<organism evidence="9 10">
    <name type="scientific">Archangium gephyra</name>
    <dbReference type="NCBI Taxonomy" id="48"/>
    <lineage>
        <taxon>Bacteria</taxon>
        <taxon>Pseudomonadati</taxon>
        <taxon>Myxococcota</taxon>
        <taxon>Myxococcia</taxon>
        <taxon>Myxococcales</taxon>
        <taxon>Cystobacterineae</taxon>
        <taxon>Archangiaceae</taxon>
        <taxon>Archangium</taxon>
    </lineage>
</organism>
<dbReference type="InterPro" id="IPR033644">
    <property type="entry name" value="Ferrochelatase_C"/>
</dbReference>
<evidence type="ECO:0000313" key="10">
    <source>
        <dbReference type="Proteomes" id="UP000249061"/>
    </source>
</evidence>
<proteinExistence type="inferred from homology"/>
<dbReference type="UniPathway" id="UPA00252">
    <property type="reaction ID" value="UER00325"/>
</dbReference>
<dbReference type="CDD" id="cd00419">
    <property type="entry name" value="Ferrochelatase_C"/>
    <property type="match status" value="1"/>
</dbReference>
<comment type="subcellular location">
    <subcellularLocation>
        <location evidence="7">Cytoplasm</location>
    </subcellularLocation>
</comment>
<keyword evidence="7" id="KW-0479">Metal-binding</keyword>
<dbReference type="Proteomes" id="UP000249061">
    <property type="component" value="Unassembled WGS sequence"/>
</dbReference>